<dbReference type="PANTHER" id="PTHR30290">
    <property type="entry name" value="PERIPLASMIC BINDING COMPONENT OF ABC TRANSPORTER"/>
    <property type="match status" value="1"/>
</dbReference>
<evidence type="ECO:0000313" key="4">
    <source>
        <dbReference type="Proteomes" id="UP000886723"/>
    </source>
</evidence>
<dbReference type="InterPro" id="IPR000914">
    <property type="entry name" value="SBP_5_dom"/>
</dbReference>
<dbReference type="GO" id="GO:0015833">
    <property type="term" value="P:peptide transport"/>
    <property type="evidence" value="ECO:0007669"/>
    <property type="project" value="TreeGrafter"/>
</dbReference>
<sequence>MDLKKRVFSILLALGLAVTALAGCGGEQEAQDPAAGQVQETSGEKKTFVFGDTTFNAENGIADINPHNNSGGWACIRYGVGETLFRFTDSMELEPWLAKGYERVDDLTWVITLQDGVTFTSGRAMDGEAVKECLEALVDTHVRAAGDLHIAGITAQDQTVTIKTQVPVPALLNFLADPYACIVDMQAGVTQEGIVSGTGPYRAVSLVPDTSLGLVKNEDYWNGNPKIDEITVRTISDGDTLTMALQSGEIDAAYGMPYASYPLFENDGYTISGCATSRVFFGAMNFESEITSDPAVRKAIAMGIDKEGFVETLLGGNGYPAVGAFPDNFSFGGDAVSAQTYDPEGAKQVLEDAGWVDTDGDGVREKDGTSLVLRWLTYPSRQELPLLAEAAQSSLGEIGFQVEVNCTADHNSIRVDSGAWDIYVSAMVTAPTGDPEYFFNYHCLDASSNNDGHYHSDRLEELAAQMAQTFDPEQRAQLAIQMQQTLLDDNAYVFCSHLRMSMISRAGVTGLTAHPCDYYEITVDLDIA</sequence>
<dbReference type="PROSITE" id="PS51257">
    <property type="entry name" value="PROKAR_LIPOPROTEIN"/>
    <property type="match status" value="1"/>
</dbReference>
<accession>A0A9D1NRH9</accession>
<dbReference type="Pfam" id="PF00496">
    <property type="entry name" value="SBP_bac_5"/>
    <property type="match status" value="1"/>
</dbReference>
<dbReference type="Proteomes" id="UP000886723">
    <property type="component" value="Unassembled WGS sequence"/>
</dbReference>
<feature type="domain" description="Solute-binding protein family 5" evidence="2">
    <location>
        <begin position="92"/>
        <end position="446"/>
    </location>
</feature>
<dbReference type="GO" id="GO:0043190">
    <property type="term" value="C:ATP-binding cassette (ABC) transporter complex"/>
    <property type="evidence" value="ECO:0007669"/>
    <property type="project" value="InterPro"/>
</dbReference>
<organism evidence="3 4">
    <name type="scientific">Candidatus Pullilachnospira stercoravium</name>
    <dbReference type="NCBI Taxonomy" id="2840913"/>
    <lineage>
        <taxon>Bacteria</taxon>
        <taxon>Bacillati</taxon>
        <taxon>Bacillota</taxon>
        <taxon>Clostridia</taxon>
        <taxon>Lachnospirales</taxon>
        <taxon>Lachnospiraceae</taxon>
        <taxon>Lachnospiraceae incertae sedis</taxon>
        <taxon>Candidatus Pullilachnospira</taxon>
    </lineage>
</organism>
<name>A0A9D1NRH9_9FIRM</name>
<dbReference type="GO" id="GO:1904680">
    <property type="term" value="F:peptide transmembrane transporter activity"/>
    <property type="evidence" value="ECO:0007669"/>
    <property type="project" value="TreeGrafter"/>
</dbReference>
<proteinExistence type="predicted"/>
<evidence type="ECO:0000259" key="2">
    <source>
        <dbReference type="Pfam" id="PF00496"/>
    </source>
</evidence>
<evidence type="ECO:0000313" key="3">
    <source>
        <dbReference type="EMBL" id="HIV11599.1"/>
    </source>
</evidence>
<evidence type="ECO:0000256" key="1">
    <source>
        <dbReference type="SAM" id="SignalP"/>
    </source>
</evidence>
<dbReference type="CDD" id="cd08490">
    <property type="entry name" value="PBP2_NikA_DppA_OppA_like_3"/>
    <property type="match status" value="1"/>
</dbReference>
<dbReference type="PIRSF" id="PIRSF002741">
    <property type="entry name" value="MppA"/>
    <property type="match status" value="1"/>
</dbReference>
<dbReference type="InterPro" id="IPR039424">
    <property type="entry name" value="SBP_5"/>
</dbReference>
<feature type="signal peptide" evidence="1">
    <location>
        <begin position="1"/>
        <end position="22"/>
    </location>
</feature>
<dbReference type="InterPro" id="IPR030678">
    <property type="entry name" value="Peptide/Ni-bd"/>
</dbReference>
<dbReference type="PANTHER" id="PTHR30290:SF81">
    <property type="entry name" value="OLIGOPEPTIDE-BINDING PROTEIN OPPA"/>
    <property type="match status" value="1"/>
</dbReference>
<reference evidence="3" key="1">
    <citation type="submission" date="2020-10" db="EMBL/GenBank/DDBJ databases">
        <authorList>
            <person name="Gilroy R."/>
        </authorList>
    </citation>
    <scope>NUCLEOTIDE SEQUENCE</scope>
    <source>
        <strain evidence="3">ChiBcec2-4451</strain>
    </source>
</reference>
<gene>
    <name evidence="3" type="ORF">IAA63_00475</name>
</gene>
<dbReference type="AlphaFoldDB" id="A0A9D1NRH9"/>
<protein>
    <submittedName>
        <fullName evidence="3">ABC transporter substrate-binding protein</fullName>
    </submittedName>
</protein>
<dbReference type="EMBL" id="DVON01000011">
    <property type="protein sequence ID" value="HIV11599.1"/>
    <property type="molecule type" value="Genomic_DNA"/>
</dbReference>
<dbReference type="Gene3D" id="3.10.105.10">
    <property type="entry name" value="Dipeptide-binding Protein, Domain 3"/>
    <property type="match status" value="1"/>
</dbReference>
<dbReference type="SUPFAM" id="SSF53850">
    <property type="entry name" value="Periplasmic binding protein-like II"/>
    <property type="match status" value="1"/>
</dbReference>
<dbReference type="GO" id="GO:0042597">
    <property type="term" value="C:periplasmic space"/>
    <property type="evidence" value="ECO:0007669"/>
    <property type="project" value="UniProtKB-ARBA"/>
</dbReference>
<reference evidence="3" key="2">
    <citation type="journal article" date="2021" name="PeerJ">
        <title>Extensive microbial diversity within the chicken gut microbiome revealed by metagenomics and culture.</title>
        <authorList>
            <person name="Gilroy R."/>
            <person name="Ravi A."/>
            <person name="Getino M."/>
            <person name="Pursley I."/>
            <person name="Horton D.L."/>
            <person name="Alikhan N.F."/>
            <person name="Baker D."/>
            <person name="Gharbi K."/>
            <person name="Hall N."/>
            <person name="Watson M."/>
            <person name="Adriaenssens E.M."/>
            <person name="Foster-Nyarko E."/>
            <person name="Jarju S."/>
            <person name="Secka A."/>
            <person name="Antonio M."/>
            <person name="Oren A."/>
            <person name="Chaudhuri R.R."/>
            <person name="La Ragione R."/>
            <person name="Hildebrand F."/>
            <person name="Pallen M.J."/>
        </authorList>
    </citation>
    <scope>NUCLEOTIDE SEQUENCE</scope>
    <source>
        <strain evidence="3">ChiBcec2-4451</strain>
    </source>
</reference>
<feature type="chain" id="PRO_5038513859" evidence="1">
    <location>
        <begin position="23"/>
        <end position="528"/>
    </location>
</feature>
<keyword evidence="1" id="KW-0732">Signal</keyword>
<dbReference type="Gene3D" id="3.40.190.10">
    <property type="entry name" value="Periplasmic binding protein-like II"/>
    <property type="match status" value="1"/>
</dbReference>
<comment type="caution">
    <text evidence="3">The sequence shown here is derived from an EMBL/GenBank/DDBJ whole genome shotgun (WGS) entry which is preliminary data.</text>
</comment>